<keyword evidence="1" id="KW-0472">Membrane</keyword>
<evidence type="ECO:0000256" key="1">
    <source>
        <dbReference type="SAM" id="Phobius"/>
    </source>
</evidence>
<evidence type="ECO:0000313" key="3">
    <source>
        <dbReference type="Proteomes" id="UP001171916"/>
    </source>
</evidence>
<protein>
    <submittedName>
        <fullName evidence="2">Uncharacterized protein</fullName>
    </submittedName>
</protein>
<dbReference type="Proteomes" id="UP001171916">
    <property type="component" value="Unassembled WGS sequence"/>
</dbReference>
<gene>
    <name evidence="2" type="ORF">QVH07_13440</name>
</gene>
<keyword evidence="1" id="KW-1133">Transmembrane helix</keyword>
<reference evidence="2" key="1">
    <citation type="submission" date="2023-06" db="EMBL/GenBank/DDBJ databases">
        <title>Robiginitalea aurantiacus sp. nov. and Algoriphagus sediminis sp. nov., isolated from coastal sediment.</title>
        <authorList>
            <person name="Zhou Z.Y."/>
            <person name="An J."/>
            <person name="Jia Y.W."/>
            <person name="Du Z.J."/>
        </authorList>
    </citation>
    <scope>NUCLEOTIDE SEQUENCE</scope>
    <source>
        <strain evidence="2">C2-7</strain>
    </source>
</reference>
<evidence type="ECO:0000313" key="2">
    <source>
        <dbReference type="EMBL" id="MDN3205161.1"/>
    </source>
</evidence>
<name>A0ABT7YF55_9BACT</name>
<sequence length="154" mass="16752">MAITQLQDRDSFSTHPKLSKASSNFKEMIVAIEEKSIPESQEKRINEIISGINDFKGPDDALVKTINAGKKGILQILEKELQIVPVGYYQTLWLALGMTIFGIPMGLIFGMALDNLAFLGIGLPIGMTIGIGIGNAKDAEALKQGRQLKFKSTS</sequence>
<dbReference type="EMBL" id="JAUEPH010000005">
    <property type="protein sequence ID" value="MDN3205161.1"/>
    <property type="molecule type" value="Genomic_DNA"/>
</dbReference>
<keyword evidence="1" id="KW-0812">Transmembrane</keyword>
<proteinExistence type="predicted"/>
<dbReference type="RefSeq" id="WP_290001168.1">
    <property type="nucleotide sequence ID" value="NZ_JAUEPH010000005.1"/>
</dbReference>
<feature type="transmembrane region" description="Helical" evidence="1">
    <location>
        <begin position="91"/>
        <end position="110"/>
    </location>
</feature>
<feature type="transmembrane region" description="Helical" evidence="1">
    <location>
        <begin position="116"/>
        <end position="136"/>
    </location>
</feature>
<organism evidence="2 3">
    <name type="scientific">Algoriphagus sediminis</name>
    <dbReference type="NCBI Taxonomy" id="3057113"/>
    <lineage>
        <taxon>Bacteria</taxon>
        <taxon>Pseudomonadati</taxon>
        <taxon>Bacteroidota</taxon>
        <taxon>Cytophagia</taxon>
        <taxon>Cytophagales</taxon>
        <taxon>Cyclobacteriaceae</taxon>
        <taxon>Algoriphagus</taxon>
    </lineage>
</organism>
<accession>A0ABT7YF55</accession>
<keyword evidence="3" id="KW-1185">Reference proteome</keyword>
<comment type="caution">
    <text evidence="2">The sequence shown here is derived from an EMBL/GenBank/DDBJ whole genome shotgun (WGS) entry which is preliminary data.</text>
</comment>